<gene>
    <name evidence="13" type="ORF">BSTOLATCC_MIC197</name>
</gene>
<dbReference type="GO" id="GO:0005829">
    <property type="term" value="C:cytosol"/>
    <property type="evidence" value="ECO:0007669"/>
    <property type="project" value="UniProtKB-ARBA"/>
</dbReference>
<dbReference type="CDD" id="cd15481">
    <property type="entry name" value="SRP68-RBD"/>
    <property type="match status" value="1"/>
</dbReference>
<dbReference type="GO" id="GO:0030942">
    <property type="term" value="F:endoplasmic reticulum signal peptide binding"/>
    <property type="evidence" value="ECO:0007669"/>
    <property type="project" value="InterPro"/>
</dbReference>
<dbReference type="GO" id="GO:0008312">
    <property type="term" value="F:7S RNA binding"/>
    <property type="evidence" value="ECO:0007669"/>
    <property type="project" value="InterPro"/>
</dbReference>
<keyword evidence="5" id="KW-0963">Cytoplasm</keyword>
<dbReference type="PANTHER" id="PTHR12860:SF0">
    <property type="entry name" value="SIGNAL RECOGNITION PARTICLE SUBUNIT SRP68"/>
    <property type="match status" value="1"/>
</dbReference>
<sequence>MVKVEIIETVKASQTQNGLRHSDYLRYRRYCAQKLRRLRKSAKFTFGRGKFQQKQITTDLCQDSRYILMLLYNAERSWSYAMQLRQHLSLSSSAKAKRHLLTRLRKAVKWSEALEHAVNAVGDVKSTLEAQAYKSLMTGYLDLEQQHWEKARDSFLASQAVYQRLSEVADTIEVVAIQQKLSSLEPMIRYCQHQLGNSVSTQELLDLKFSQSPESELLNAQIESLLAESRQQRVQNAGEINIKGKSYTVRNEKARLALQKAEEVFMALERASNKLDLYTEAFGYYDEACRYIKKDKDESQASGDVGEAAIWGQLLEAIQQIKKGRVVERNLELARQAEEKFEDEIDIAIKGGRVKGKPQEIVKIYDTILTSLKALEDDTRENEIRAKRAYYMSLVNLYSDRLLEAYALLQRCDELGGKTDEVKVLEAKLEAALALRDEVPDISALKLVSKKEDFPPALQPISCKPVFYDLAIDSIEYPNLQEKAKPKGFFSSVKGWFGR</sequence>
<keyword evidence="6" id="KW-0256">Endoplasmic reticulum</keyword>
<dbReference type="FunFam" id="1.10.3450.40:FF:000001">
    <property type="entry name" value="Signal recognition particle subunit SRP68"/>
    <property type="match status" value="1"/>
</dbReference>
<dbReference type="GO" id="GO:0006614">
    <property type="term" value="P:SRP-dependent cotranslational protein targeting to membrane"/>
    <property type="evidence" value="ECO:0007669"/>
    <property type="project" value="InterPro"/>
</dbReference>
<evidence type="ECO:0000256" key="12">
    <source>
        <dbReference type="ARBA" id="ARBA00083741"/>
    </source>
</evidence>
<evidence type="ECO:0000256" key="6">
    <source>
        <dbReference type="ARBA" id="ARBA00022824"/>
    </source>
</evidence>
<dbReference type="Proteomes" id="UP001162131">
    <property type="component" value="Unassembled WGS sequence"/>
</dbReference>
<dbReference type="InterPro" id="IPR034652">
    <property type="entry name" value="SRP68-RBD"/>
</dbReference>
<organism evidence="13 14">
    <name type="scientific">Blepharisma stoltei</name>
    <dbReference type="NCBI Taxonomy" id="1481888"/>
    <lineage>
        <taxon>Eukaryota</taxon>
        <taxon>Sar</taxon>
        <taxon>Alveolata</taxon>
        <taxon>Ciliophora</taxon>
        <taxon>Postciliodesmatophora</taxon>
        <taxon>Heterotrichea</taxon>
        <taxon>Heterotrichida</taxon>
        <taxon>Blepharismidae</taxon>
        <taxon>Blepharisma</taxon>
    </lineage>
</organism>
<evidence type="ECO:0000313" key="14">
    <source>
        <dbReference type="Proteomes" id="UP001162131"/>
    </source>
</evidence>
<evidence type="ECO:0000256" key="11">
    <source>
        <dbReference type="ARBA" id="ARBA00029498"/>
    </source>
</evidence>
<name>A0AAU9INZ3_9CILI</name>
<dbReference type="PANTHER" id="PTHR12860">
    <property type="entry name" value="SIGNAL RECOGNITION PARTICLE 68 KDA PROTEIN"/>
    <property type="match status" value="1"/>
</dbReference>
<comment type="similarity">
    <text evidence="4">Belongs to the SRP68 family.</text>
</comment>
<evidence type="ECO:0000256" key="7">
    <source>
        <dbReference type="ARBA" id="ARBA00022884"/>
    </source>
</evidence>
<evidence type="ECO:0000256" key="4">
    <source>
        <dbReference type="ARBA" id="ARBA00009352"/>
    </source>
</evidence>
<keyword evidence="14" id="KW-1185">Reference proteome</keyword>
<evidence type="ECO:0000256" key="9">
    <source>
        <dbReference type="ARBA" id="ARBA00023242"/>
    </source>
</evidence>
<dbReference type="GO" id="GO:0005047">
    <property type="term" value="F:signal recognition particle binding"/>
    <property type="evidence" value="ECO:0007669"/>
    <property type="project" value="InterPro"/>
</dbReference>
<dbReference type="EMBL" id="CAJZBQ010000001">
    <property type="protein sequence ID" value="CAG9309983.1"/>
    <property type="molecule type" value="Genomic_DNA"/>
</dbReference>
<evidence type="ECO:0000256" key="1">
    <source>
        <dbReference type="ARBA" id="ARBA00004240"/>
    </source>
</evidence>
<keyword evidence="8" id="KW-0733">Signal recognition particle</keyword>
<evidence type="ECO:0000256" key="5">
    <source>
        <dbReference type="ARBA" id="ARBA00022490"/>
    </source>
</evidence>
<comment type="caution">
    <text evidence="13">The sequence shown here is derived from an EMBL/GenBank/DDBJ whole genome shotgun (WGS) entry which is preliminary data.</text>
</comment>
<dbReference type="GO" id="GO:0005783">
    <property type="term" value="C:endoplasmic reticulum"/>
    <property type="evidence" value="ECO:0007669"/>
    <property type="project" value="UniProtKB-SubCell"/>
</dbReference>
<keyword evidence="10" id="KW-0687">Ribonucleoprotein</keyword>
<dbReference type="GO" id="GO:0005786">
    <property type="term" value="C:signal recognition particle, endoplasmic reticulum targeting"/>
    <property type="evidence" value="ECO:0007669"/>
    <property type="project" value="UniProtKB-KW"/>
</dbReference>
<evidence type="ECO:0000313" key="13">
    <source>
        <dbReference type="EMBL" id="CAG9309983.1"/>
    </source>
</evidence>
<dbReference type="InterPro" id="IPR026258">
    <property type="entry name" value="SRP68"/>
</dbReference>
<reference evidence="13" key="1">
    <citation type="submission" date="2021-09" db="EMBL/GenBank/DDBJ databases">
        <authorList>
            <consortium name="AG Swart"/>
            <person name="Singh M."/>
            <person name="Singh A."/>
            <person name="Seah K."/>
            <person name="Emmerich C."/>
        </authorList>
    </citation>
    <scope>NUCLEOTIDE SEQUENCE</scope>
    <source>
        <strain evidence="13">ATCC30299</strain>
    </source>
</reference>
<keyword evidence="7" id="KW-0694">RNA-binding</keyword>
<proteinExistence type="inferred from homology"/>
<dbReference type="Gene3D" id="1.10.3450.40">
    <property type="entry name" value="Signal recognition particle, SRP68 subunit, RNA-binding domain"/>
    <property type="match status" value="1"/>
</dbReference>
<accession>A0AAU9INZ3</accession>
<dbReference type="AlphaFoldDB" id="A0AAU9INZ3"/>
<evidence type="ECO:0000256" key="2">
    <source>
        <dbReference type="ARBA" id="ARBA00004496"/>
    </source>
</evidence>
<dbReference type="InterPro" id="IPR038253">
    <property type="entry name" value="SRP68_N_sf"/>
</dbReference>
<evidence type="ECO:0000256" key="3">
    <source>
        <dbReference type="ARBA" id="ARBA00004604"/>
    </source>
</evidence>
<evidence type="ECO:0000256" key="10">
    <source>
        <dbReference type="ARBA" id="ARBA00023274"/>
    </source>
</evidence>
<keyword evidence="9" id="KW-0539">Nucleus</keyword>
<evidence type="ECO:0000256" key="8">
    <source>
        <dbReference type="ARBA" id="ARBA00023135"/>
    </source>
</evidence>
<dbReference type="GO" id="GO:0005730">
    <property type="term" value="C:nucleolus"/>
    <property type="evidence" value="ECO:0007669"/>
    <property type="project" value="UniProtKB-SubCell"/>
</dbReference>
<comment type="subcellular location">
    <subcellularLocation>
        <location evidence="2">Cytoplasm</location>
    </subcellularLocation>
    <subcellularLocation>
        <location evidence="1">Endoplasmic reticulum</location>
    </subcellularLocation>
    <subcellularLocation>
        <location evidence="3">Nucleus</location>
        <location evidence="3">Nucleolus</location>
    </subcellularLocation>
</comment>
<dbReference type="Pfam" id="PF16969">
    <property type="entry name" value="SRP68"/>
    <property type="match status" value="1"/>
</dbReference>
<protein>
    <recommendedName>
        <fullName evidence="11">Signal recognition particle subunit SRP68</fullName>
    </recommendedName>
    <alternativeName>
        <fullName evidence="12">Signal recognition particle 68 kDa protein</fullName>
    </alternativeName>
</protein>